<evidence type="ECO:0000256" key="1">
    <source>
        <dbReference type="ARBA" id="ARBA00009526"/>
    </source>
</evidence>
<dbReference type="Gene3D" id="1.10.1410.20">
    <property type="entry name" value="2'-5'-oligoadenylate synthetase 1, domain 2"/>
    <property type="match status" value="1"/>
</dbReference>
<reference evidence="3 4" key="2">
    <citation type="submission" date="2013-10" db="EMBL/GenBank/DDBJ databases">
        <title>The genome of epidemic Squirrel Poxvirus reveals novel virulence genes.</title>
        <authorList>
            <person name="Darby A.C."/>
            <person name="McInnes C.J."/>
            <person name="Kjaer K.H."/>
            <person name="Wood A.R."/>
            <person name="Hughes M."/>
            <person name="Martensen P.M."/>
            <person name="Radford A.D."/>
            <person name="Hall N."/>
            <person name="Chantrey J."/>
        </authorList>
    </citation>
    <scope>NUCLEOTIDE SEQUENCE [LARGE SCALE GENOMIC DNA]</scope>
    <source>
        <strain evidence="3">Red squirrel UK</strain>
    </source>
</reference>
<dbReference type="RefSeq" id="YP_008658510.1">
    <property type="nucleotide sequence ID" value="NC_022563.1"/>
</dbReference>
<dbReference type="InterPro" id="IPR018952">
    <property type="entry name" value="2-5-oligoAdlate_synth_1_dom2/C"/>
</dbReference>
<dbReference type="GO" id="GO:0003725">
    <property type="term" value="F:double-stranded RNA binding"/>
    <property type="evidence" value="ECO:0007669"/>
    <property type="project" value="TreeGrafter"/>
</dbReference>
<evidence type="ECO:0000313" key="3">
    <source>
        <dbReference type="EMBL" id="CCD83268.1"/>
    </source>
</evidence>
<sequence length="371" mass="42552">MDLYRVSAAHLEGFVRSRLLDDAGVRRRVKWLAFALADFLRRRCEDGPDDFPWVSLVVDKAFPPGGREEERVYRARLTVLFSRRLTGFEGHAARAREIAAELRDSLEDFRRLIAPIRVEAPPQLEDDGVVTFAAYASPRERLEFEVAVAFDAVKSVEPRNVGSEVYVRLISECEREKTPGAFRHCFAYLRQHFFRDRPVKLKWLVALLRYWFSLCQEKIGDQLPDPAVLDLLAVYAWEAGCGKVRFDLAEGFGTVLRLITHYRTLTVHWTRYYDTSHPTVDQCLRSQLAGFGPVVLDPADPTLNVAGTNAAAWARLAREAERWLGARCLWKRRGCQAAYWNVRLNETSTVGRATRWYAGMNLFSFNLFGEK</sequence>
<proteinExistence type="inferred from homology"/>
<gene>
    <name evidence="3" type="ORF">SQPV_0850</name>
</gene>
<dbReference type="GO" id="GO:0001730">
    <property type="term" value="F:2'-5'-oligoadenylate synthetase activity"/>
    <property type="evidence" value="ECO:0007669"/>
    <property type="project" value="TreeGrafter"/>
</dbReference>
<comment type="similarity">
    <text evidence="1">Belongs to the 2-5A synthase family.</text>
</comment>
<name>U3UBD4_9POXV</name>
<dbReference type="PANTHER" id="PTHR11258">
    <property type="entry name" value="2-5 OLIGOADENYLATE SYNTHETASE"/>
    <property type="match status" value="1"/>
</dbReference>
<dbReference type="Gene3D" id="3.30.460.10">
    <property type="entry name" value="Beta Polymerase, domain 2"/>
    <property type="match status" value="1"/>
</dbReference>
<dbReference type="SUPFAM" id="SSF81301">
    <property type="entry name" value="Nucleotidyltransferase"/>
    <property type="match status" value="1"/>
</dbReference>
<dbReference type="PANTHER" id="PTHR11258:SF13">
    <property type="entry name" value="2'-5'-OLIGOADENYLATE SYNTHASE 1"/>
    <property type="match status" value="1"/>
</dbReference>
<organism evidence="3 4">
    <name type="scientific">Squirrelpox virus</name>
    <dbReference type="NCBI Taxonomy" id="240426"/>
    <lineage>
        <taxon>Viruses</taxon>
        <taxon>Varidnaviria</taxon>
        <taxon>Bamfordvirae</taxon>
        <taxon>Nucleocytoviricota</taxon>
        <taxon>Pokkesviricetes</taxon>
        <taxon>Chitovirales</taxon>
        <taxon>Poxviridae</taxon>
        <taxon>Chordopoxvirinae</taxon>
        <taxon>Sciuripoxvirus</taxon>
        <taxon>Sciuripoxvirus squirrelpox</taxon>
    </lineage>
</organism>
<keyword evidence="4" id="KW-1185">Reference proteome</keyword>
<dbReference type="Pfam" id="PF10421">
    <property type="entry name" value="OAS1_C"/>
    <property type="match status" value="1"/>
</dbReference>
<dbReference type="GeneID" id="18158431"/>
<dbReference type="Proteomes" id="UP000144311">
    <property type="component" value="Segment"/>
</dbReference>
<dbReference type="GO" id="GO:0045071">
    <property type="term" value="P:negative regulation of viral genome replication"/>
    <property type="evidence" value="ECO:0007669"/>
    <property type="project" value="TreeGrafter"/>
</dbReference>
<dbReference type="GO" id="GO:0016020">
    <property type="term" value="C:membrane"/>
    <property type="evidence" value="ECO:0007669"/>
    <property type="project" value="TreeGrafter"/>
</dbReference>
<feature type="domain" description="2'-5'-oligoadenylate synthetase 1" evidence="2">
    <location>
        <begin position="163"/>
        <end position="343"/>
    </location>
</feature>
<accession>U3UBD4</accession>
<dbReference type="SUPFAM" id="SSF81631">
    <property type="entry name" value="PAP/OAS1 substrate-binding domain"/>
    <property type="match status" value="1"/>
</dbReference>
<dbReference type="KEGG" id="vg:18158431"/>
<reference evidence="3 4" key="1">
    <citation type="submission" date="2011-10" db="EMBL/GenBank/DDBJ databases">
        <authorList>
            <person name="Darby A."/>
        </authorList>
    </citation>
    <scope>NUCLEOTIDE SEQUENCE [LARGE SCALE GENOMIC DNA]</scope>
    <source>
        <strain evidence="3">Red squirrel UK</strain>
    </source>
</reference>
<evidence type="ECO:0000313" key="4">
    <source>
        <dbReference type="Proteomes" id="UP000144311"/>
    </source>
</evidence>
<protein>
    <submittedName>
        <fullName evidence="3">2',5'-oligoadenylate synthetase</fullName>
    </submittedName>
</protein>
<dbReference type="EMBL" id="HE601899">
    <property type="protein sequence ID" value="CCD83268.1"/>
    <property type="molecule type" value="Genomic_DNA"/>
</dbReference>
<dbReference type="FunFam" id="1.10.1410.20:FF:000001">
    <property type="entry name" value="2'-5'-oligoadenylate synthetase 1"/>
    <property type="match status" value="1"/>
</dbReference>
<dbReference type="InterPro" id="IPR043519">
    <property type="entry name" value="NT_sf"/>
</dbReference>
<evidence type="ECO:0000259" key="2">
    <source>
        <dbReference type="Pfam" id="PF10421"/>
    </source>
</evidence>
<dbReference type="GO" id="GO:0051607">
    <property type="term" value="P:defense response to virus"/>
    <property type="evidence" value="ECO:0007669"/>
    <property type="project" value="TreeGrafter"/>
</dbReference>